<evidence type="ECO:0000313" key="4">
    <source>
        <dbReference type="EMBL" id="KAF0765668.1"/>
    </source>
</evidence>
<reference evidence="4 5" key="1">
    <citation type="submission" date="2019-08" db="EMBL/GenBank/DDBJ databases">
        <title>Whole genome of Aphis craccivora.</title>
        <authorList>
            <person name="Voronova N.V."/>
            <person name="Shulinski R.S."/>
            <person name="Bandarenka Y.V."/>
            <person name="Zhorov D.G."/>
            <person name="Warner D."/>
        </authorList>
    </citation>
    <scope>NUCLEOTIDE SEQUENCE [LARGE SCALE GENOMIC DNA]</scope>
    <source>
        <strain evidence="4">180601</strain>
        <tissue evidence="4">Whole Body</tissue>
    </source>
</reference>
<keyword evidence="1" id="KW-0175">Coiled coil</keyword>
<comment type="caution">
    <text evidence="4">The sequence shown here is derived from an EMBL/GenBank/DDBJ whole genome shotgun (WGS) entry which is preliminary data.</text>
</comment>
<dbReference type="AlphaFoldDB" id="A0A6G0Z5A9"/>
<protein>
    <submittedName>
        <fullName evidence="4">INO80 complex subunit E</fullName>
    </submittedName>
</protein>
<feature type="region of interest" description="Disordered" evidence="2">
    <location>
        <begin position="80"/>
        <end position="221"/>
    </location>
</feature>
<sequence length="221" mass="24710">CSESPKMVANEETFDEASLTESNHKEQYKEMKRKLRLLVYENEIFQQTLKNTQRKLLKASRDKNALLDRLIQYEMVDLSSSDDELTESSDEGDSIKPEPKKRKEAPANNSSSGISKQSISPQRTTPTPAKKRKPSTPKVSKLAPMTLQSNESHSNSVLSATESSKTMTESKPGNNFSQHSLSTDMFNDTFSGKSESNSMYDMETSPNNIAEDMINVDSIGK</sequence>
<feature type="domain" description="INO80 complex subunit E N-terminal" evidence="3">
    <location>
        <begin position="24"/>
        <end position="70"/>
    </location>
</feature>
<dbReference type="EMBL" id="VUJU01001349">
    <property type="protein sequence ID" value="KAF0765668.1"/>
    <property type="molecule type" value="Genomic_DNA"/>
</dbReference>
<feature type="region of interest" description="Disordered" evidence="2">
    <location>
        <begin position="1"/>
        <end position="25"/>
    </location>
</feature>
<dbReference type="GO" id="GO:0031011">
    <property type="term" value="C:Ino80 complex"/>
    <property type="evidence" value="ECO:0007669"/>
    <property type="project" value="InterPro"/>
</dbReference>
<organism evidence="4 5">
    <name type="scientific">Aphis craccivora</name>
    <name type="common">Cowpea aphid</name>
    <dbReference type="NCBI Taxonomy" id="307492"/>
    <lineage>
        <taxon>Eukaryota</taxon>
        <taxon>Metazoa</taxon>
        <taxon>Ecdysozoa</taxon>
        <taxon>Arthropoda</taxon>
        <taxon>Hexapoda</taxon>
        <taxon>Insecta</taxon>
        <taxon>Pterygota</taxon>
        <taxon>Neoptera</taxon>
        <taxon>Paraneoptera</taxon>
        <taxon>Hemiptera</taxon>
        <taxon>Sternorrhyncha</taxon>
        <taxon>Aphidomorpha</taxon>
        <taxon>Aphidoidea</taxon>
        <taxon>Aphididae</taxon>
        <taxon>Aphidini</taxon>
        <taxon>Aphis</taxon>
        <taxon>Aphis</taxon>
    </lineage>
</organism>
<dbReference type="Proteomes" id="UP000478052">
    <property type="component" value="Unassembled WGS sequence"/>
</dbReference>
<dbReference type="GO" id="GO:0006338">
    <property type="term" value="P:chromatin remodeling"/>
    <property type="evidence" value="ECO:0007669"/>
    <property type="project" value="InterPro"/>
</dbReference>
<dbReference type="PANTHER" id="PTHR21812:SF1">
    <property type="entry name" value="INO80 COMPLEX SUBUNIT E"/>
    <property type="match status" value="1"/>
</dbReference>
<feature type="compositionally biased region" description="Low complexity" evidence="2">
    <location>
        <begin position="106"/>
        <end position="120"/>
    </location>
</feature>
<feature type="non-terminal residue" evidence="4">
    <location>
        <position position="1"/>
    </location>
</feature>
<feature type="compositionally biased region" description="Acidic residues" evidence="2">
    <location>
        <begin position="80"/>
        <end position="92"/>
    </location>
</feature>
<gene>
    <name evidence="4" type="ORF">FWK35_00005651</name>
</gene>
<proteinExistence type="predicted"/>
<dbReference type="InterPro" id="IPR026678">
    <property type="entry name" value="INO80E"/>
</dbReference>
<evidence type="ECO:0000256" key="2">
    <source>
        <dbReference type="SAM" id="MobiDB-lite"/>
    </source>
</evidence>
<evidence type="ECO:0000313" key="5">
    <source>
        <dbReference type="Proteomes" id="UP000478052"/>
    </source>
</evidence>
<dbReference type="InterPro" id="IPR056515">
    <property type="entry name" value="INO80E_N"/>
</dbReference>
<dbReference type="Pfam" id="PF24237">
    <property type="entry name" value="INO80E"/>
    <property type="match status" value="1"/>
</dbReference>
<keyword evidence="5" id="KW-1185">Reference proteome</keyword>
<dbReference type="PANTHER" id="PTHR21812">
    <property type="entry name" value="INO80 COMPLEX SUBUNIT E"/>
    <property type="match status" value="1"/>
</dbReference>
<evidence type="ECO:0000256" key="1">
    <source>
        <dbReference type="SAM" id="Coils"/>
    </source>
</evidence>
<accession>A0A6G0Z5A9</accession>
<dbReference type="OrthoDB" id="5977486at2759"/>
<name>A0A6G0Z5A9_APHCR</name>
<feature type="compositionally biased region" description="Polar residues" evidence="2">
    <location>
        <begin position="146"/>
        <end position="208"/>
    </location>
</feature>
<evidence type="ECO:0000259" key="3">
    <source>
        <dbReference type="Pfam" id="PF24237"/>
    </source>
</evidence>
<feature type="coiled-coil region" evidence="1">
    <location>
        <begin position="42"/>
        <end position="69"/>
    </location>
</feature>